<dbReference type="GO" id="GO:0008887">
    <property type="term" value="F:glycerate kinase activity"/>
    <property type="evidence" value="ECO:0007669"/>
    <property type="project" value="UniProtKB-UniRule"/>
</dbReference>
<keyword evidence="2 4" id="KW-0808">Transferase</keyword>
<reference evidence="5 6" key="1">
    <citation type="submission" date="2018-09" db="EMBL/GenBank/DDBJ databases">
        <title>Genomic Encyclopedia of Archaeal and Bacterial Type Strains, Phase II (KMG-II): from individual species to whole genera.</title>
        <authorList>
            <person name="Goeker M."/>
        </authorList>
    </citation>
    <scope>NUCLEOTIDE SEQUENCE [LARGE SCALE GENOMIC DNA]</scope>
    <source>
        <strain evidence="5 6">DSM 21950</strain>
    </source>
</reference>
<evidence type="ECO:0000256" key="4">
    <source>
        <dbReference type="PIRNR" id="PIRNR006078"/>
    </source>
</evidence>
<dbReference type="PANTHER" id="PTHR21599:SF0">
    <property type="entry name" value="GLYCERATE KINASE"/>
    <property type="match status" value="1"/>
</dbReference>
<dbReference type="Pfam" id="PF02595">
    <property type="entry name" value="Gly_kinase"/>
    <property type="match status" value="1"/>
</dbReference>
<dbReference type="AlphaFoldDB" id="A0A419X8N0"/>
<dbReference type="GO" id="GO:0031388">
    <property type="term" value="P:organic acid phosphorylation"/>
    <property type="evidence" value="ECO:0007669"/>
    <property type="project" value="UniProtKB-UniRule"/>
</dbReference>
<comment type="caution">
    <text evidence="5">The sequence shown here is derived from an EMBL/GenBank/DDBJ whole genome shotgun (WGS) entry which is preliminary data.</text>
</comment>
<dbReference type="NCBIfam" id="TIGR00045">
    <property type="entry name" value="glycerate kinase"/>
    <property type="match status" value="1"/>
</dbReference>
<evidence type="ECO:0000256" key="2">
    <source>
        <dbReference type="ARBA" id="ARBA00022679"/>
    </source>
</evidence>
<dbReference type="InterPro" id="IPR018197">
    <property type="entry name" value="Glycerate_kinase_RE-like"/>
</dbReference>
<proteinExistence type="inferred from homology"/>
<keyword evidence="3 4" id="KW-0418">Kinase</keyword>
<evidence type="ECO:0000256" key="3">
    <source>
        <dbReference type="ARBA" id="ARBA00022777"/>
    </source>
</evidence>
<organism evidence="5 6">
    <name type="scientific">Marinifilum flexuosum</name>
    <dbReference type="NCBI Taxonomy" id="1117708"/>
    <lineage>
        <taxon>Bacteria</taxon>
        <taxon>Pseudomonadati</taxon>
        <taxon>Bacteroidota</taxon>
        <taxon>Bacteroidia</taxon>
        <taxon>Marinilabiliales</taxon>
        <taxon>Marinifilaceae</taxon>
    </lineage>
</organism>
<sequence>MTKIIIAPDKFKGSLTGLQFCDAIEKGIRKHVPDIEIEKLPLADGGDGTVEVLQYYLDGEMISLNVNDPLGRKVEASYLYSKIKKTAFIEMAEASGIRLLSNEEANPLKTSTYGTGELIKDALDKGVEHIILGIGGSATNDAGMGMARALGYRFFDKDNKGLLGIGKDLQKIETIDASGVHSKIKEVNFEVACDVDNPLYGPNGAAYVYSPQKGASSKIVMELDNGLTNFNEMVKSQFHLDLQNIKGAGAAGGLGAGCILFLGANLNSGIELIKNEAGFDQKIKGADWIITGEGKLDSQTFSGKVIRGVLDSLEDQKLALFCALVDLSETEREKLKVDHIAETSLYAKDLQDSMQNAGKYLEMAAESFGETLKVKG</sequence>
<dbReference type="PANTHER" id="PTHR21599">
    <property type="entry name" value="GLYCERATE KINASE"/>
    <property type="match status" value="1"/>
</dbReference>
<protein>
    <submittedName>
        <fullName evidence="5">Glycerate kinase</fullName>
    </submittedName>
</protein>
<evidence type="ECO:0000256" key="1">
    <source>
        <dbReference type="ARBA" id="ARBA00006284"/>
    </source>
</evidence>
<dbReference type="SUPFAM" id="SSF110738">
    <property type="entry name" value="Glycerate kinase I"/>
    <property type="match status" value="1"/>
</dbReference>
<dbReference type="Proteomes" id="UP000284531">
    <property type="component" value="Unassembled WGS sequence"/>
</dbReference>
<comment type="similarity">
    <text evidence="1 4">Belongs to the glycerate kinase type-1 family.</text>
</comment>
<dbReference type="RefSeq" id="WP_120238921.1">
    <property type="nucleotide sequence ID" value="NZ_RAPQ01000008.1"/>
</dbReference>
<keyword evidence="6" id="KW-1185">Reference proteome</keyword>
<dbReference type="InterPro" id="IPR018193">
    <property type="entry name" value="Glyc_kinase_flavodox-like_fold"/>
</dbReference>
<accession>A0A419X8N0</accession>
<evidence type="ECO:0000313" key="6">
    <source>
        <dbReference type="Proteomes" id="UP000284531"/>
    </source>
</evidence>
<dbReference type="OrthoDB" id="9774290at2"/>
<dbReference type="InterPro" id="IPR004381">
    <property type="entry name" value="Glycerate_kinase"/>
</dbReference>
<gene>
    <name evidence="5" type="ORF">BXY64_1131</name>
</gene>
<dbReference type="InterPro" id="IPR036129">
    <property type="entry name" value="Glycerate_kinase_sf"/>
</dbReference>
<evidence type="ECO:0000313" key="5">
    <source>
        <dbReference type="EMBL" id="RKE04117.1"/>
    </source>
</evidence>
<name>A0A419X8N0_9BACT</name>
<dbReference type="Gene3D" id="3.90.1510.10">
    <property type="entry name" value="Glycerate kinase, domain 2"/>
    <property type="match status" value="1"/>
</dbReference>
<dbReference type="EMBL" id="RAPQ01000008">
    <property type="protein sequence ID" value="RKE04117.1"/>
    <property type="molecule type" value="Genomic_DNA"/>
</dbReference>
<dbReference type="Gene3D" id="3.40.50.10350">
    <property type="entry name" value="Glycerate kinase, domain 1"/>
    <property type="match status" value="1"/>
</dbReference>
<dbReference type="PIRSF" id="PIRSF006078">
    <property type="entry name" value="GlxK"/>
    <property type="match status" value="1"/>
</dbReference>